<dbReference type="EC" id="2.6.1.13" evidence="4 9"/>
<dbReference type="NCBIfam" id="TIGR01885">
    <property type="entry name" value="Orn_aminotrans"/>
    <property type="match status" value="1"/>
</dbReference>
<dbReference type="Pfam" id="PF00202">
    <property type="entry name" value="Aminotran_3"/>
    <property type="match status" value="1"/>
</dbReference>
<feature type="region of interest" description="Disordered" evidence="10">
    <location>
        <begin position="1"/>
        <end position="20"/>
    </location>
</feature>
<dbReference type="GO" id="GO:0030170">
    <property type="term" value="F:pyridoxal phosphate binding"/>
    <property type="evidence" value="ECO:0007669"/>
    <property type="project" value="InterPro"/>
</dbReference>
<dbReference type="PANTHER" id="PTHR11986:SF18">
    <property type="entry name" value="ORNITHINE AMINOTRANSFERASE, MITOCHONDRIAL"/>
    <property type="match status" value="1"/>
</dbReference>
<dbReference type="FunFam" id="3.40.640.10:FF:000011">
    <property type="entry name" value="Ornithine aminotransferase"/>
    <property type="match status" value="1"/>
</dbReference>
<evidence type="ECO:0000256" key="7">
    <source>
        <dbReference type="ARBA" id="ARBA00022898"/>
    </source>
</evidence>
<evidence type="ECO:0000256" key="1">
    <source>
        <dbReference type="ARBA" id="ARBA00001933"/>
    </source>
</evidence>
<evidence type="ECO:0000256" key="5">
    <source>
        <dbReference type="ARBA" id="ARBA00022576"/>
    </source>
</evidence>
<dbReference type="OrthoDB" id="10261433at2759"/>
<comment type="catalytic activity">
    <reaction evidence="9">
        <text>a 2-oxocarboxylate + L-ornithine = L-glutamate 5-semialdehyde + an L-alpha-amino acid</text>
        <dbReference type="Rhea" id="RHEA:13877"/>
        <dbReference type="ChEBI" id="CHEBI:35179"/>
        <dbReference type="ChEBI" id="CHEBI:46911"/>
        <dbReference type="ChEBI" id="CHEBI:58066"/>
        <dbReference type="ChEBI" id="CHEBI:59869"/>
        <dbReference type="EC" id="2.6.1.13"/>
    </reaction>
</comment>
<dbReference type="AlphaFoldDB" id="V5FZD6"/>
<dbReference type="GO" id="GO:0006591">
    <property type="term" value="P:ornithine metabolic process"/>
    <property type="evidence" value="ECO:0007669"/>
    <property type="project" value="EnsemblFungi"/>
</dbReference>
<evidence type="ECO:0000256" key="3">
    <source>
        <dbReference type="ARBA" id="ARBA00008954"/>
    </source>
</evidence>
<evidence type="ECO:0000256" key="10">
    <source>
        <dbReference type="SAM" id="MobiDB-lite"/>
    </source>
</evidence>
<keyword evidence="7 8" id="KW-0663">Pyridoxal phosphate</keyword>
<protein>
    <recommendedName>
        <fullName evidence="4 9">Ornithine aminotransferase</fullName>
        <ecNumber evidence="4 9">2.6.1.13</ecNumber>
    </recommendedName>
</protein>
<evidence type="ECO:0000313" key="11">
    <source>
        <dbReference type="EMBL" id="GAD93987.1"/>
    </source>
</evidence>
<dbReference type="InterPro" id="IPR049704">
    <property type="entry name" value="Aminotrans_3_PPA_site"/>
</dbReference>
<dbReference type="InParanoid" id="V5FZD6"/>
<keyword evidence="6 9" id="KW-0808">Transferase</keyword>
<name>V5FZD6_BYSSN</name>
<dbReference type="HOGENOM" id="CLU_016922_10_3_1"/>
<keyword evidence="5 9" id="KW-0032">Aminotransferase</keyword>
<dbReference type="UniPathway" id="UPA00098">
    <property type="reaction ID" value="UER00358"/>
</dbReference>
<keyword evidence="12" id="KW-1185">Reference proteome</keyword>
<dbReference type="FunFam" id="3.90.1150.10:FF:000152">
    <property type="entry name" value="Ornithine aminotransferase"/>
    <property type="match status" value="1"/>
</dbReference>
<dbReference type="Proteomes" id="UP000018001">
    <property type="component" value="Unassembled WGS sequence"/>
</dbReference>
<dbReference type="PROSITE" id="PS00600">
    <property type="entry name" value="AA_TRANSFER_CLASS_3"/>
    <property type="match status" value="1"/>
</dbReference>
<comment type="pathway">
    <text evidence="2 9">Amino-acid biosynthesis; L-proline biosynthesis; L-glutamate 5-semialdehyde from L-ornithine: step 1/1.</text>
</comment>
<comment type="caution">
    <text evidence="11">The sequence shown here is derived from an EMBL/GenBank/DDBJ whole genome shotgun (WGS) entry which is preliminary data.</text>
</comment>
<evidence type="ECO:0000256" key="4">
    <source>
        <dbReference type="ARBA" id="ARBA00012924"/>
    </source>
</evidence>
<dbReference type="GO" id="GO:0005829">
    <property type="term" value="C:cytosol"/>
    <property type="evidence" value="ECO:0007669"/>
    <property type="project" value="EnsemblFungi"/>
</dbReference>
<evidence type="ECO:0000256" key="2">
    <source>
        <dbReference type="ARBA" id="ARBA00004998"/>
    </source>
</evidence>
<evidence type="ECO:0000256" key="9">
    <source>
        <dbReference type="RuleBase" id="RU365036"/>
    </source>
</evidence>
<dbReference type="EMBL" id="BAUL01000073">
    <property type="protein sequence ID" value="GAD93987.1"/>
    <property type="molecule type" value="Genomic_DNA"/>
</dbReference>
<dbReference type="InterPro" id="IPR050103">
    <property type="entry name" value="Class-III_PLP-dep_AT"/>
</dbReference>
<reference evidence="12" key="1">
    <citation type="journal article" date="2014" name="Genome Announc.">
        <title>Draft genome sequence of the formaldehyde-resistant fungus Byssochlamys spectabilis No. 5 (anamorph Paecilomyces variotii No. 5) (NBRC109023).</title>
        <authorList>
            <person name="Oka T."/>
            <person name="Ekino K."/>
            <person name="Fukuda K."/>
            <person name="Nomura Y."/>
        </authorList>
    </citation>
    <scope>NUCLEOTIDE SEQUENCE [LARGE SCALE GENOMIC DNA]</scope>
    <source>
        <strain evidence="12">No. 5 / NBRC 109023</strain>
    </source>
</reference>
<dbReference type="InterPro" id="IPR015421">
    <property type="entry name" value="PyrdxlP-dep_Trfase_major"/>
</dbReference>
<evidence type="ECO:0000313" key="12">
    <source>
        <dbReference type="Proteomes" id="UP000018001"/>
    </source>
</evidence>
<dbReference type="InterPro" id="IPR015422">
    <property type="entry name" value="PyrdxlP-dep_Trfase_small"/>
</dbReference>
<dbReference type="GO" id="GO:0019544">
    <property type="term" value="P:L-arginine catabolic process to L-glutamate"/>
    <property type="evidence" value="ECO:0007669"/>
    <property type="project" value="TreeGrafter"/>
</dbReference>
<proteinExistence type="inferred from homology"/>
<dbReference type="GO" id="GO:0055129">
    <property type="term" value="P:L-proline biosynthetic process"/>
    <property type="evidence" value="ECO:0007669"/>
    <property type="project" value="UniProtKB-UniPathway"/>
</dbReference>
<comment type="similarity">
    <text evidence="3 8">Belongs to the class-III pyridoxal-phosphate-dependent aminotransferase family.</text>
</comment>
<comment type="cofactor">
    <cofactor evidence="1 9">
        <name>pyridoxal 5'-phosphate</name>
        <dbReference type="ChEBI" id="CHEBI:597326"/>
    </cofactor>
</comment>
<organism evidence="11 12">
    <name type="scientific">Byssochlamys spectabilis (strain No. 5 / NBRC 109023)</name>
    <name type="common">Paecilomyces variotii</name>
    <dbReference type="NCBI Taxonomy" id="1356009"/>
    <lineage>
        <taxon>Eukaryota</taxon>
        <taxon>Fungi</taxon>
        <taxon>Dikarya</taxon>
        <taxon>Ascomycota</taxon>
        <taxon>Pezizomycotina</taxon>
        <taxon>Eurotiomycetes</taxon>
        <taxon>Eurotiomycetidae</taxon>
        <taxon>Eurotiales</taxon>
        <taxon>Thermoascaceae</taxon>
        <taxon>Paecilomyces</taxon>
    </lineage>
</organism>
<dbReference type="GO" id="GO:0010121">
    <property type="term" value="P:L-arginine catabolic process to proline via ornithine"/>
    <property type="evidence" value="ECO:0007669"/>
    <property type="project" value="EnsemblFungi"/>
</dbReference>
<dbReference type="eggNOG" id="KOG1402">
    <property type="taxonomic scope" value="Eukaryota"/>
</dbReference>
<accession>V5FZD6</accession>
<dbReference type="FunCoup" id="V5FZD6">
    <property type="interactions" value="750"/>
</dbReference>
<evidence type="ECO:0000256" key="6">
    <source>
        <dbReference type="ARBA" id="ARBA00022679"/>
    </source>
</evidence>
<dbReference type="Gene3D" id="3.40.640.10">
    <property type="entry name" value="Type I PLP-dependent aspartate aminotransferase-like (Major domain)"/>
    <property type="match status" value="1"/>
</dbReference>
<dbReference type="SUPFAM" id="SSF53383">
    <property type="entry name" value="PLP-dependent transferases"/>
    <property type="match status" value="1"/>
</dbReference>
<dbReference type="InterPro" id="IPR010164">
    <property type="entry name" value="Orn_aminotrans"/>
</dbReference>
<dbReference type="PANTHER" id="PTHR11986">
    <property type="entry name" value="AMINOTRANSFERASE CLASS III"/>
    <property type="match status" value="1"/>
</dbReference>
<sequence length="471" mass="50854">MSPIATSTGTPTGSQPAGLTSTASYKASNYHSASTDAAITAEKEYAAHNYHPLPVVFARASGTSVWDPEGRHYLDFLSAYSAVNQGHCHPELVKALTDQASRLTLSSRAFYNDVFPKFAEFVTQFFGFDMVLPMNTGAEAVETGIKIARKWGYKVKGIPENQAVVLSAADNFHGRTFAAISMSSDPESRDNYGPYLPNIGSTIPGTDKPITFNDKAALREAFEKAGSNLAAFLVEPIQGEAGIVVPDEDYLKEARKLCDEYNALLICDEIQTGIARTGKLLCHEWSGIRPDLVLLGKAISGGMYPVSCVLGRKDVMLTIEPGTHGSTYGGNPLGCAVAIRALEIVRDEKMVENAERLGQLFRGGLQALQSPVIQTIRGKGLLNAIVIDESQTGGHTAWDLCMLMKEKGLLAKPTHQNIIRLAPPLVITEEEIKTSLSIIGQAVKELPNLKGEAEDKVIPPPEKKVKITLEA</sequence>
<dbReference type="InterPro" id="IPR015424">
    <property type="entry name" value="PyrdxlP-dep_Trfase"/>
</dbReference>
<dbReference type="InterPro" id="IPR005814">
    <property type="entry name" value="Aminotrans_3"/>
</dbReference>
<dbReference type="GO" id="GO:0042802">
    <property type="term" value="F:identical protein binding"/>
    <property type="evidence" value="ECO:0007669"/>
    <property type="project" value="TreeGrafter"/>
</dbReference>
<dbReference type="PIRSF" id="PIRSF000521">
    <property type="entry name" value="Transaminase_4ab_Lys_Orn"/>
    <property type="match status" value="1"/>
</dbReference>
<evidence type="ECO:0000256" key="8">
    <source>
        <dbReference type="RuleBase" id="RU003560"/>
    </source>
</evidence>
<dbReference type="CDD" id="cd00610">
    <property type="entry name" value="OAT_like"/>
    <property type="match status" value="1"/>
</dbReference>
<dbReference type="Gene3D" id="3.90.1150.10">
    <property type="entry name" value="Aspartate Aminotransferase, domain 1"/>
    <property type="match status" value="1"/>
</dbReference>
<dbReference type="GO" id="GO:0004587">
    <property type="term" value="F:ornithine aminotransferase activity"/>
    <property type="evidence" value="ECO:0007669"/>
    <property type="project" value="UniProtKB-EC"/>
</dbReference>
<gene>
    <name evidence="11" type="ORF">PVAR5_2607</name>
</gene>